<protein>
    <submittedName>
        <fullName evidence="2">Uncharacterized protein</fullName>
    </submittedName>
</protein>
<organism evidence="2 3">
    <name type="scientific">Allacma fusca</name>
    <dbReference type="NCBI Taxonomy" id="39272"/>
    <lineage>
        <taxon>Eukaryota</taxon>
        <taxon>Metazoa</taxon>
        <taxon>Ecdysozoa</taxon>
        <taxon>Arthropoda</taxon>
        <taxon>Hexapoda</taxon>
        <taxon>Collembola</taxon>
        <taxon>Symphypleona</taxon>
        <taxon>Sminthuridae</taxon>
        <taxon>Allacma</taxon>
    </lineage>
</organism>
<dbReference type="Proteomes" id="UP000708208">
    <property type="component" value="Unassembled WGS sequence"/>
</dbReference>
<sequence>NKVKKQELDLKKMELDLQVKRLENDTHQRDLNRELETRRIAIQEQMLANQSELLLQLLKKH</sequence>
<keyword evidence="3" id="KW-1185">Reference proteome</keyword>
<dbReference type="EMBL" id="CAJVCH010029861">
    <property type="protein sequence ID" value="CAG7707880.1"/>
    <property type="molecule type" value="Genomic_DNA"/>
</dbReference>
<reference evidence="2" key="1">
    <citation type="submission" date="2021-06" db="EMBL/GenBank/DDBJ databases">
        <authorList>
            <person name="Hodson N. C."/>
            <person name="Mongue J. A."/>
            <person name="Jaron S. K."/>
        </authorList>
    </citation>
    <scope>NUCLEOTIDE SEQUENCE</scope>
</reference>
<accession>A0A8J2NJN6</accession>
<evidence type="ECO:0000313" key="3">
    <source>
        <dbReference type="Proteomes" id="UP000708208"/>
    </source>
</evidence>
<evidence type="ECO:0000256" key="1">
    <source>
        <dbReference type="SAM" id="Coils"/>
    </source>
</evidence>
<gene>
    <name evidence="2" type="ORF">AFUS01_LOCUS4747</name>
</gene>
<feature type="non-terminal residue" evidence="2">
    <location>
        <position position="1"/>
    </location>
</feature>
<evidence type="ECO:0000313" key="2">
    <source>
        <dbReference type="EMBL" id="CAG7707880.1"/>
    </source>
</evidence>
<dbReference type="AlphaFoldDB" id="A0A8J2NJN6"/>
<proteinExistence type="predicted"/>
<keyword evidence="1" id="KW-0175">Coiled coil</keyword>
<feature type="coiled-coil region" evidence="1">
    <location>
        <begin position="3"/>
        <end position="30"/>
    </location>
</feature>
<name>A0A8J2NJN6_9HEXA</name>
<comment type="caution">
    <text evidence="2">The sequence shown here is derived from an EMBL/GenBank/DDBJ whole genome shotgun (WGS) entry which is preliminary data.</text>
</comment>